<sequence length="137" mass="16462">MNTYIADTNFYLRFILQDIKDQANITEKYLELAKSGEINIIFLDEVILEMEFVLRSFYSIKRADIVQSLNALIKLNYVDIENRTLWAETLETYRKKKLSLLDILLFYKAKEINSDVLSFDEDFKRLKRYERQNIRTN</sequence>
<reference evidence="2 3" key="1">
    <citation type="journal article" date="2015" name="Nature">
        <title>rRNA introns, odd ribosomes, and small enigmatic genomes across a large radiation of phyla.</title>
        <authorList>
            <person name="Brown C.T."/>
            <person name="Hug L.A."/>
            <person name="Thomas B.C."/>
            <person name="Sharon I."/>
            <person name="Castelle C.J."/>
            <person name="Singh A."/>
            <person name="Wilkins M.J."/>
            <person name="Williams K.H."/>
            <person name="Banfield J.F."/>
        </authorList>
    </citation>
    <scope>NUCLEOTIDE SEQUENCE [LARGE SCALE GENOMIC DNA]</scope>
</reference>
<accession>A0A0G0LBA5</accession>
<evidence type="ECO:0000313" key="2">
    <source>
        <dbReference type="EMBL" id="KKQ85125.1"/>
    </source>
</evidence>
<protein>
    <submittedName>
        <fullName evidence="2">PilT domain-containing protein</fullName>
    </submittedName>
</protein>
<gene>
    <name evidence="2" type="ORF">UT08_C0010G0052</name>
</gene>
<organism evidence="2 3">
    <name type="scientific">Candidatus Woesebacteria bacterium GW2011_GWB1_38_8</name>
    <dbReference type="NCBI Taxonomy" id="1618570"/>
    <lineage>
        <taxon>Bacteria</taxon>
        <taxon>Candidatus Woeseibacteriota</taxon>
    </lineage>
</organism>
<dbReference type="InterPro" id="IPR029060">
    <property type="entry name" value="PIN-like_dom_sf"/>
</dbReference>
<dbReference type="InterPro" id="IPR002716">
    <property type="entry name" value="PIN_dom"/>
</dbReference>
<dbReference type="STRING" id="1618570.UT08_C0010G0052"/>
<dbReference type="Proteomes" id="UP000034081">
    <property type="component" value="Unassembled WGS sequence"/>
</dbReference>
<comment type="caution">
    <text evidence="2">The sequence shown here is derived from an EMBL/GenBank/DDBJ whole genome shotgun (WGS) entry which is preliminary data.</text>
</comment>
<proteinExistence type="predicted"/>
<evidence type="ECO:0000313" key="3">
    <source>
        <dbReference type="Proteomes" id="UP000034081"/>
    </source>
</evidence>
<dbReference type="EMBL" id="LBVL01000010">
    <property type="protein sequence ID" value="KKQ85125.1"/>
    <property type="molecule type" value="Genomic_DNA"/>
</dbReference>
<dbReference type="SUPFAM" id="SSF88723">
    <property type="entry name" value="PIN domain-like"/>
    <property type="match status" value="1"/>
</dbReference>
<evidence type="ECO:0000259" key="1">
    <source>
        <dbReference type="Pfam" id="PF01850"/>
    </source>
</evidence>
<dbReference type="AlphaFoldDB" id="A0A0G0LBA5"/>
<dbReference type="Gene3D" id="3.40.50.1010">
    <property type="entry name" value="5'-nuclease"/>
    <property type="match status" value="1"/>
</dbReference>
<feature type="domain" description="PIN" evidence="1">
    <location>
        <begin position="4"/>
        <end position="127"/>
    </location>
</feature>
<dbReference type="Pfam" id="PF01850">
    <property type="entry name" value="PIN"/>
    <property type="match status" value="1"/>
</dbReference>
<name>A0A0G0LBA5_9BACT</name>